<gene>
    <name evidence="1" type="ORF">KSZ_16790</name>
</gene>
<dbReference type="EMBL" id="BNJJ01000004">
    <property type="protein sequence ID" value="GHO83673.1"/>
    <property type="molecule type" value="Genomic_DNA"/>
</dbReference>
<comment type="caution">
    <text evidence="1">The sequence shown here is derived from an EMBL/GenBank/DDBJ whole genome shotgun (WGS) entry which is preliminary data.</text>
</comment>
<dbReference type="Proteomes" id="UP000635565">
    <property type="component" value="Unassembled WGS sequence"/>
</dbReference>
<keyword evidence="2" id="KW-1185">Reference proteome</keyword>
<accession>A0ABQ3VE57</accession>
<evidence type="ECO:0000313" key="2">
    <source>
        <dbReference type="Proteomes" id="UP000635565"/>
    </source>
</evidence>
<evidence type="ECO:0008006" key="3">
    <source>
        <dbReference type="Google" id="ProtNLM"/>
    </source>
</evidence>
<name>A0ABQ3VE57_9CHLR</name>
<dbReference type="RefSeq" id="WP_201361336.1">
    <property type="nucleotide sequence ID" value="NZ_BNJJ01000004.1"/>
</dbReference>
<protein>
    <recommendedName>
        <fullName evidence="3">HTH cro/C1-type domain-containing protein</fullName>
    </recommendedName>
</protein>
<reference evidence="1 2" key="1">
    <citation type="journal article" date="2021" name="Int. J. Syst. Evol. Microbiol.">
        <title>Reticulibacter mediterranei gen. nov., sp. nov., within the new family Reticulibacteraceae fam. nov., and Ktedonospora formicarum gen. nov., sp. nov., Ktedonobacter robiniae sp. nov., Dictyobacter formicarum sp. nov. and Dictyobacter arantiisoli sp. nov., belonging to the class Ktedonobacteria.</title>
        <authorList>
            <person name="Yabe S."/>
            <person name="Zheng Y."/>
            <person name="Wang C.M."/>
            <person name="Sakai Y."/>
            <person name="Abe K."/>
            <person name="Yokota A."/>
            <person name="Donadio S."/>
            <person name="Cavaletti L."/>
            <person name="Monciardini P."/>
        </authorList>
    </citation>
    <scope>NUCLEOTIDE SEQUENCE [LARGE SCALE GENOMIC DNA]</scope>
    <source>
        <strain evidence="1 2">SOSP1-9</strain>
    </source>
</reference>
<sequence>MSDSRATFREARLRHNITLHQLIKDTNIDPRAVILLDQQNQGTPEHIDRLLASLSRLSGTEYSRRTKNIRALTFKLHPDYESITPDETAAQLAAELHPTNDK</sequence>
<proteinExistence type="predicted"/>
<organism evidence="1 2">
    <name type="scientific">Dictyobacter formicarum</name>
    <dbReference type="NCBI Taxonomy" id="2778368"/>
    <lineage>
        <taxon>Bacteria</taxon>
        <taxon>Bacillati</taxon>
        <taxon>Chloroflexota</taxon>
        <taxon>Ktedonobacteria</taxon>
        <taxon>Ktedonobacterales</taxon>
        <taxon>Dictyobacteraceae</taxon>
        <taxon>Dictyobacter</taxon>
    </lineage>
</organism>
<evidence type="ECO:0000313" key="1">
    <source>
        <dbReference type="EMBL" id="GHO83673.1"/>
    </source>
</evidence>